<evidence type="ECO:0000256" key="1">
    <source>
        <dbReference type="SAM" id="MobiDB-lite"/>
    </source>
</evidence>
<dbReference type="AlphaFoldDB" id="A0AAV9HHE9"/>
<dbReference type="Proteomes" id="UP001321749">
    <property type="component" value="Unassembled WGS sequence"/>
</dbReference>
<comment type="caution">
    <text evidence="2">The sequence shown here is derived from an EMBL/GenBank/DDBJ whole genome shotgun (WGS) entry which is preliminary data.</text>
</comment>
<protein>
    <submittedName>
        <fullName evidence="2">Uncharacterized protein</fullName>
    </submittedName>
</protein>
<reference evidence="2" key="1">
    <citation type="journal article" date="2023" name="Mol. Phylogenet. Evol.">
        <title>Genome-scale phylogeny and comparative genomics of the fungal order Sordariales.</title>
        <authorList>
            <person name="Hensen N."/>
            <person name="Bonometti L."/>
            <person name="Westerberg I."/>
            <person name="Brannstrom I.O."/>
            <person name="Guillou S."/>
            <person name="Cros-Aarteil S."/>
            <person name="Calhoun S."/>
            <person name="Haridas S."/>
            <person name="Kuo A."/>
            <person name="Mondo S."/>
            <person name="Pangilinan J."/>
            <person name="Riley R."/>
            <person name="LaButti K."/>
            <person name="Andreopoulos B."/>
            <person name="Lipzen A."/>
            <person name="Chen C."/>
            <person name="Yan M."/>
            <person name="Daum C."/>
            <person name="Ng V."/>
            <person name="Clum A."/>
            <person name="Steindorff A."/>
            <person name="Ohm R.A."/>
            <person name="Martin F."/>
            <person name="Silar P."/>
            <person name="Natvig D.O."/>
            <person name="Lalanne C."/>
            <person name="Gautier V."/>
            <person name="Ament-Velasquez S.L."/>
            <person name="Kruys A."/>
            <person name="Hutchinson M.I."/>
            <person name="Powell A.J."/>
            <person name="Barry K."/>
            <person name="Miller A.N."/>
            <person name="Grigoriev I.V."/>
            <person name="Debuchy R."/>
            <person name="Gladieux P."/>
            <person name="Hiltunen Thoren M."/>
            <person name="Johannesson H."/>
        </authorList>
    </citation>
    <scope>NUCLEOTIDE SEQUENCE</scope>
    <source>
        <strain evidence="2">PSN324</strain>
    </source>
</reference>
<dbReference type="EMBL" id="MU865036">
    <property type="protein sequence ID" value="KAK4459459.1"/>
    <property type="molecule type" value="Genomic_DNA"/>
</dbReference>
<organism evidence="2 3">
    <name type="scientific">Cladorrhinum samala</name>
    <dbReference type="NCBI Taxonomy" id="585594"/>
    <lineage>
        <taxon>Eukaryota</taxon>
        <taxon>Fungi</taxon>
        <taxon>Dikarya</taxon>
        <taxon>Ascomycota</taxon>
        <taxon>Pezizomycotina</taxon>
        <taxon>Sordariomycetes</taxon>
        <taxon>Sordariomycetidae</taxon>
        <taxon>Sordariales</taxon>
        <taxon>Podosporaceae</taxon>
        <taxon>Cladorrhinum</taxon>
    </lineage>
</organism>
<accession>A0AAV9HHE9</accession>
<feature type="region of interest" description="Disordered" evidence="1">
    <location>
        <begin position="515"/>
        <end position="547"/>
    </location>
</feature>
<keyword evidence="3" id="KW-1185">Reference proteome</keyword>
<evidence type="ECO:0000313" key="2">
    <source>
        <dbReference type="EMBL" id="KAK4459459.1"/>
    </source>
</evidence>
<gene>
    <name evidence="2" type="ORF">QBC42DRAFT_311619</name>
</gene>
<evidence type="ECO:0000313" key="3">
    <source>
        <dbReference type="Proteomes" id="UP001321749"/>
    </source>
</evidence>
<reference evidence="2" key="2">
    <citation type="submission" date="2023-06" db="EMBL/GenBank/DDBJ databases">
        <authorList>
            <consortium name="Lawrence Berkeley National Laboratory"/>
            <person name="Mondo S.J."/>
            <person name="Hensen N."/>
            <person name="Bonometti L."/>
            <person name="Westerberg I."/>
            <person name="Brannstrom I.O."/>
            <person name="Guillou S."/>
            <person name="Cros-Aarteil S."/>
            <person name="Calhoun S."/>
            <person name="Haridas S."/>
            <person name="Kuo A."/>
            <person name="Pangilinan J."/>
            <person name="Riley R."/>
            <person name="Labutti K."/>
            <person name="Andreopoulos B."/>
            <person name="Lipzen A."/>
            <person name="Chen C."/>
            <person name="Yanf M."/>
            <person name="Daum C."/>
            <person name="Ng V."/>
            <person name="Clum A."/>
            <person name="Steindorff A."/>
            <person name="Ohm R."/>
            <person name="Martin F."/>
            <person name="Silar P."/>
            <person name="Natvig D."/>
            <person name="Lalanne C."/>
            <person name="Gautier V."/>
            <person name="Ament-Velasquez S.L."/>
            <person name="Kruys A."/>
            <person name="Hutchinson M.I."/>
            <person name="Powell A.J."/>
            <person name="Barry K."/>
            <person name="Miller A.N."/>
            <person name="Grigoriev I.V."/>
            <person name="Debuchy R."/>
            <person name="Gladieux P."/>
            <person name="Thoren M.H."/>
            <person name="Johannesson H."/>
        </authorList>
    </citation>
    <scope>NUCLEOTIDE SEQUENCE</scope>
    <source>
        <strain evidence="2">PSN324</strain>
    </source>
</reference>
<name>A0AAV9HHE9_9PEZI</name>
<sequence length="570" mass="65566">MLDAVISSQNQSPLGALPRELRNVIYREYTLAEDGYFFDFETGKLRMSGGRRIDLGLMYVCRLFAEEMRGLALRINFITFSTLYSPKLRGRAGRWEYLYFMVFEKVYKLFVEAAGCLTDEMRLRLLSQTTPRPLGVHVSSVIRQEIVLKKRWEEYGPHRDFCREVPSLFREDLGWVLKLAMADPNPWKIPTEPELDCIATDIITLHEEASRWEREKGPMTREYWRIDDNDYLASYEAGKSMAKYRFSAASAAINFLNSDCMRRSDNLQYVQHIILDEDHESVGNSECHIRGLVPFHHKNPNLQVERRVSLWRNLFLRADMEPSQPWDWSIRVECSSGELEADQCSTAVARWMAEASLADILPSTFTLLLDGGPIPDRSSQVFRDGIHRDAAWQKAFERILTATGGDAQIKPSDQVDAYDDLPTFVRAGFPDLLKKLSEGQGAVRCNFDPGSPYSDIEVEAILKTHPRLTAVDDDWENEWAMRCGSFETCAPLPPFYQLLLDTNLPSSWDDPLPPSMRSWVGDDAGDEDNVKQKTGGHSFDHGRRRRRPVARWTPRRYRDRVTVCRLRIGS</sequence>
<proteinExistence type="predicted"/>